<keyword evidence="6" id="KW-1185">Reference proteome</keyword>
<dbReference type="RefSeq" id="WP_263051627.1">
    <property type="nucleotide sequence ID" value="NZ_CP106735.1"/>
</dbReference>
<dbReference type="SUPFAM" id="SSF46689">
    <property type="entry name" value="Homeodomain-like"/>
    <property type="match status" value="2"/>
</dbReference>
<dbReference type="Proteomes" id="UP001062165">
    <property type="component" value="Chromosome"/>
</dbReference>
<evidence type="ECO:0000313" key="6">
    <source>
        <dbReference type="Proteomes" id="UP001062165"/>
    </source>
</evidence>
<dbReference type="InterPro" id="IPR018062">
    <property type="entry name" value="HTH_AraC-typ_CS"/>
</dbReference>
<feature type="domain" description="HTH araC/xylS-type" evidence="4">
    <location>
        <begin position="188"/>
        <end position="286"/>
    </location>
</feature>
<evidence type="ECO:0000259" key="4">
    <source>
        <dbReference type="PROSITE" id="PS01124"/>
    </source>
</evidence>
<dbReference type="InterPro" id="IPR009057">
    <property type="entry name" value="Homeodomain-like_sf"/>
</dbReference>
<dbReference type="PROSITE" id="PS01124">
    <property type="entry name" value="HTH_ARAC_FAMILY_2"/>
    <property type="match status" value="1"/>
</dbReference>
<name>A0ABY6D171_9BACT</name>
<dbReference type="EMBL" id="CP106735">
    <property type="protein sequence ID" value="UXX79896.1"/>
    <property type="molecule type" value="Genomic_DNA"/>
</dbReference>
<accession>A0ABY6D171</accession>
<dbReference type="PROSITE" id="PS00041">
    <property type="entry name" value="HTH_ARAC_FAMILY_1"/>
    <property type="match status" value="1"/>
</dbReference>
<dbReference type="Gene3D" id="1.10.10.60">
    <property type="entry name" value="Homeodomain-like"/>
    <property type="match status" value="2"/>
</dbReference>
<sequence>MENYWKYFSGDNENWGIKLITCGYEQVNRNAAYPVEGHPESHLFSWEEGRTLPDYYIIYIPTGGGIFESENAQLEIKPGDAIVINKGEWHRYKPHKDLGWEEYWIGFKGEYIDSYVVKDLFPNQVTHIKSMGYQNDIITLFNHVLRLVGTPTKLMEKVLFGSLIQLISHFTIEDRVKINTNRHDYIVQSSIDFIRQNITSKIDYKKMSERFNLSYSQFRLTFKKATGSSLNQFLISERIGLARRLLHNTDMEISEVASRVGINSVFYFSKLYKLKTGKSPSHDRRNQMMI</sequence>
<keyword evidence="3" id="KW-0804">Transcription</keyword>
<gene>
    <name evidence="5" type="ORF">N7E81_02095</name>
</gene>
<reference evidence="5" key="1">
    <citation type="submission" date="2022-10" db="EMBL/GenBank/DDBJ databases">
        <title>Comparative genomics and taxonomic characterization of three novel marine species of genus Reichenbachiella exhibiting antioxidant and polysaccharide degradation activities.</title>
        <authorList>
            <person name="Muhammad N."/>
            <person name="Lee Y.-J."/>
            <person name="Ko J."/>
            <person name="Kim S.-G."/>
        </authorList>
    </citation>
    <scope>NUCLEOTIDE SEQUENCE</scope>
    <source>
        <strain evidence="5">Wsw4-B4</strain>
    </source>
</reference>
<proteinExistence type="predicted"/>
<dbReference type="Gene3D" id="2.60.120.280">
    <property type="entry name" value="Regulatory protein AraC"/>
    <property type="match status" value="1"/>
</dbReference>
<evidence type="ECO:0000256" key="3">
    <source>
        <dbReference type="ARBA" id="ARBA00023163"/>
    </source>
</evidence>
<evidence type="ECO:0000256" key="1">
    <source>
        <dbReference type="ARBA" id="ARBA00023015"/>
    </source>
</evidence>
<dbReference type="PANTHER" id="PTHR43280:SF2">
    <property type="entry name" value="HTH-TYPE TRANSCRIPTIONAL REGULATOR EXSA"/>
    <property type="match status" value="1"/>
</dbReference>
<dbReference type="InterPro" id="IPR037923">
    <property type="entry name" value="HTH-like"/>
</dbReference>
<keyword evidence="1" id="KW-0805">Transcription regulation</keyword>
<dbReference type="InterPro" id="IPR018060">
    <property type="entry name" value="HTH_AraC"/>
</dbReference>
<evidence type="ECO:0000256" key="2">
    <source>
        <dbReference type="ARBA" id="ARBA00023125"/>
    </source>
</evidence>
<protein>
    <submittedName>
        <fullName evidence="5">AraC family transcriptional regulator</fullName>
    </submittedName>
</protein>
<dbReference type="Pfam" id="PF12833">
    <property type="entry name" value="HTH_18"/>
    <property type="match status" value="1"/>
</dbReference>
<evidence type="ECO:0000313" key="5">
    <source>
        <dbReference type="EMBL" id="UXX79896.1"/>
    </source>
</evidence>
<dbReference type="Pfam" id="PF02311">
    <property type="entry name" value="AraC_binding"/>
    <property type="match status" value="1"/>
</dbReference>
<organism evidence="5 6">
    <name type="scientific">Reichenbachiella carrageenanivorans</name>
    <dbReference type="NCBI Taxonomy" id="2979869"/>
    <lineage>
        <taxon>Bacteria</taxon>
        <taxon>Pseudomonadati</taxon>
        <taxon>Bacteroidota</taxon>
        <taxon>Cytophagia</taxon>
        <taxon>Cytophagales</taxon>
        <taxon>Reichenbachiellaceae</taxon>
        <taxon>Reichenbachiella</taxon>
    </lineage>
</organism>
<dbReference type="SUPFAM" id="SSF51215">
    <property type="entry name" value="Regulatory protein AraC"/>
    <property type="match status" value="1"/>
</dbReference>
<dbReference type="InterPro" id="IPR003313">
    <property type="entry name" value="AraC-bd"/>
</dbReference>
<dbReference type="PANTHER" id="PTHR43280">
    <property type="entry name" value="ARAC-FAMILY TRANSCRIPTIONAL REGULATOR"/>
    <property type="match status" value="1"/>
</dbReference>
<keyword evidence="2" id="KW-0238">DNA-binding</keyword>
<dbReference type="SMART" id="SM00342">
    <property type="entry name" value="HTH_ARAC"/>
    <property type="match status" value="1"/>
</dbReference>